<evidence type="ECO:0000256" key="1">
    <source>
        <dbReference type="ARBA" id="ARBA00022741"/>
    </source>
</evidence>
<feature type="domain" description="Protein kinase" evidence="3">
    <location>
        <begin position="47"/>
        <end position="396"/>
    </location>
</feature>
<dbReference type="InterPro" id="IPR011009">
    <property type="entry name" value="Kinase-like_dom_sf"/>
</dbReference>
<proteinExistence type="predicted"/>
<dbReference type="PANTHER" id="PTHR24346">
    <property type="entry name" value="MAP/MICROTUBULE AFFINITY-REGULATING KINASE"/>
    <property type="match status" value="1"/>
</dbReference>
<evidence type="ECO:0000259" key="3">
    <source>
        <dbReference type="PROSITE" id="PS50011"/>
    </source>
</evidence>
<dbReference type="GO" id="GO:0004674">
    <property type="term" value="F:protein serine/threonine kinase activity"/>
    <property type="evidence" value="ECO:0007669"/>
    <property type="project" value="UniProtKB-KW"/>
</dbReference>
<dbReference type="GO" id="GO:0005737">
    <property type="term" value="C:cytoplasm"/>
    <property type="evidence" value="ECO:0007669"/>
    <property type="project" value="TreeGrafter"/>
</dbReference>
<dbReference type="PANTHER" id="PTHR24346:SF30">
    <property type="entry name" value="MATERNAL EMBRYONIC LEUCINE ZIPPER KINASE"/>
    <property type="match status" value="1"/>
</dbReference>
<gene>
    <name evidence="4" type="primary">HRK1_3</name>
    <name evidence="4" type="ORF">GGH94_005579</name>
</gene>
<dbReference type="InterPro" id="IPR000719">
    <property type="entry name" value="Prot_kinase_dom"/>
</dbReference>
<accession>A0A9W8IDI8</accession>
<keyword evidence="4" id="KW-0808">Transferase</keyword>
<sequence>MALGFRFTAGPFAESRLSTEATPGAYAVDGKLSLSVRPTGWTLGVLGPSIRRLGAGTGGFVNLHCDPITQQIFAVKTLQAKDRTEVMPLQPGGQGVCAQLSRRVLMEMGIAMNVQHRNVIRTLEVIVEADLRCYLVQEACAVDLLSLVQGLSNGGVRISEADVSGYFKQLVDGVQYLHGAGIAHRDLKLDNVCVTEQGVLKIVDFGCATLFRRRIQVPTGKAVAGSGHRKHKGAAGTRARAAPYTVPAKSAVQLHSQYVETLSTSVCGSDPYMAPELFSGKNYAAAMVDVWALGIIYFAIKFVQFPWAIARASRDRGFQKFIQCPDVFFDKWFPAPVECRTAKSGSPHTDLWTAGLGKLPSPQQVRLSDYAIMRRILDVNPATRADIYTIANNSWVLAIGAETSK</sequence>
<dbReference type="GO" id="GO:0005524">
    <property type="term" value="F:ATP binding"/>
    <property type="evidence" value="ECO:0007669"/>
    <property type="project" value="UniProtKB-KW"/>
</dbReference>
<dbReference type="SUPFAM" id="SSF56112">
    <property type="entry name" value="Protein kinase-like (PK-like)"/>
    <property type="match status" value="1"/>
</dbReference>
<organism evidence="4 5">
    <name type="scientific">Coemansia aciculifera</name>
    <dbReference type="NCBI Taxonomy" id="417176"/>
    <lineage>
        <taxon>Eukaryota</taxon>
        <taxon>Fungi</taxon>
        <taxon>Fungi incertae sedis</taxon>
        <taxon>Zoopagomycota</taxon>
        <taxon>Kickxellomycotina</taxon>
        <taxon>Kickxellomycetes</taxon>
        <taxon>Kickxellales</taxon>
        <taxon>Kickxellaceae</taxon>
        <taxon>Coemansia</taxon>
    </lineage>
</organism>
<dbReference type="PROSITE" id="PS00108">
    <property type="entry name" value="PROTEIN_KINASE_ST"/>
    <property type="match status" value="1"/>
</dbReference>
<keyword evidence="2" id="KW-0067">ATP-binding</keyword>
<evidence type="ECO:0000313" key="4">
    <source>
        <dbReference type="EMBL" id="KAJ2860340.1"/>
    </source>
</evidence>
<reference evidence="4" key="1">
    <citation type="submission" date="2022-07" db="EMBL/GenBank/DDBJ databases">
        <title>Phylogenomic reconstructions and comparative analyses of Kickxellomycotina fungi.</title>
        <authorList>
            <person name="Reynolds N.K."/>
            <person name="Stajich J.E."/>
            <person name="Barry K."/>
            <person name="Grigoriev I.V."/>
            <person name="Crous P."/>
            <person name="Smith M.E."/>
        </authorList>
    </citation>
    <scope>NUCLEOTIDE SEQUENCE</scope>
    <source>
        <strain evidence="4">RSA 476</strain>
    </source>
</reference>
<keyword evidence="4" id="KW-0418">Kinase</keyword>
<dbReference type="Gene3D" id="1.10.510.10">
    <property type="entry name" value="Transferase(Phosphotransferase) domain 1"/>
    <property type="match status" value="1"/>
</dbReference>
<dbReference type="PROSITE" id="PS50011">
    <property type="entry name" value="PROTEIN_KINASE_DOM"/>
    <property type="match status" value="1"/>
</dbReference>
<name>A0A9W8IDI8_9FUNG</name>
<dbReference type="AlphaFoldDB" id="A0A9W8IDI8"/>
<evidence type="ECO:0000256" key="2">
    <source>
        <dbReference type="ARBA" id="ARBA00022840"/>
    </source>
</evidence>
<dbReference type="GO" id="GO:0035556">
    <property type="term" value="P:intracellular signal transduction"/>
    <property type="evidence" value="ECO:0007669"/>
    <property type="project" value="TreeGrafter"/>
</dbReference>
<keyword evidence="5" id="KW-1185">Reference proteome</keyword>
<evidence type="ECO:0000313" key="5">
    <source>
        <dbReference type="Proteomes" id="UP001140074"/>
    </source>
</evidence>
<dbReference type="SMART" id="SM00220">
    <property type="entry name" value="S_TKc"/>
    <property type="match status" value="1"/>
</dbReference>
<dbReference type="Gene3D" id="3.30.200.20">
    <property type="entry name" value="Phosphorylase Kinase, domain 1"/>
    <property type="match status" value="1"/>
</dbReference>
<keyword evidence="1" id="KW-0547">Nucleotide-binding</keyword>
<dbReference type="Pfam" id="PF00069">
    <property type="entry name" value="Pkinase"/>
    <property type="match status" value="2"/>
</dbReference>
<keyword evidence="4" id="KW-0723">Serine/threonine-protein kinase</keyword>
<dbReference type="Proteomes" id="UP001140074">
    <property type="component" value="Unassembled WGS sequence"/>
</dbReference>
<protein>
    <submittedName>
        <fullName evidence="4">Serine/threonine protein kinase</fullName>
    </submittedName>
</protein>
<dbReference type="InterPro" id="IPR008271">
    <property type="entry name" value="Ser/Thr_kinase_AS"/>
</dbReference>
<dbReference type="EMBL" id="JANBUY010000306">
    <property type="protein sequence ID" value="KAJ2860340.1"/>
    <property type="molecule type" value="Genomic_DNA"/>
</dbReference>
<comment type="caution">
    <text evidence="4">The sequence shown here is derived from an EMBL/GenBank/DDBJ whole genome shotgun (WGS) entry which is preliminary data.</text>
</comment>